<dbReference type="InterPro" id="IPR001611">
    <property type="entry name" value="Leu-rich_rpt"/>
</dbReference>
<dbReference type="FunFam" id="2.60.40.10:FF:000032">
    <property type="entry name" value="palladin isoform X1"/>
    <property type="match status" value="1"/>
</dbReference>
<dbReference type="SMART" id="SM00365">
    <property type="entry name" value="LRR_SD22"/>
    <property type="match status" value="6"/>
</dbReference>
<dbReference type="InterPro" id="IPR003598">
    <property type="entry name" value="Ig_sub2"/>
</dbReference>
<evidence type="ECO:0000256" key="6">
    <source>
        <dbReference type="SAM" id="MobiDB-lite"/>
    </source>
</evidence>
<name>V4CC34_LOTGI</name>
<keyword evidence="11" id="KW-1185">Reference proteome</keyword>
<sequence length="670" mass="76050">LTVLICVIVTTYCLEVSSNHNVQTSQCPPKCSCGKQMIYQLESRVMTVNCSSVGYVDIPTQLPSNTMALILTNNMFRNLTHLGPFGNLQFLDLSHNVIQYIDNQWLFEYLPNLHILRLSNNAIRNLRHGSFSGLKNLQSLDLSHNVLIHIELHAFGGLNHLVRLYLDHNQITELNRSWFLSMSLLYEVYLSHNRINRLDANSFDMLSQLTHLDLSNNVIKFIDQRAFNGLINLKFLDLSNNMLASVTAGSFTLMSNLQTLNLNSNPMHRITSMDFSDLNVTEISLSYMPVLRIVDRKAFSELSQLHSLKIHDNPALLFVHSKAFNNIVRLQKLYLHNNGLRGISSDIQLSLLNLRELHLYHNPLHCDCNIYWIKKQLVNAEIKNITTIFTYSDKLVCDSPVTSVNVPLRQVPLTMLSPVCPPTSLPLFYDHYNLSVGQTLTLECQALGVPTPDLIWLLPDGSEFNSTTNNKRLVNQNNIISIHGVVQSDSGTYACKAANSLGFDISSTAVNVINKNLKIVPIKVTSDTITVAWIGKIPRLQLNNFQLIYHIIQSEDFIHKIHLHKSLHRYTLKDLSPLTTYEFCLTYFHQYIINCQNITTPQKTAVKLGITQITNSHIIVGISSFVSVILALLFLVYILKRFRTKKGYMDPDGSKQDNMSHIPLENISQP</sequence>
<dbReference type="SUPFAM" id="SSF48726">
    <property type="entry name" value="Immunoglobulin"/>
    <property type="match status" value="1"/>
</dbReference>
<dbReference type="Proteomes" id="UP000030746">
    <property type="component" value="Unassembled WGS sequence"/>
</dbReference>
<dbReference type="GO" id="GO:0005615">
    <property type="term" value="C:extracellular space"/>
    <property type="evidence" value="ECO:0007669"/>
    <property type="project" value="TreeGrafter"/>
</dbReference>
<dbReference type="CDD" id="cd00096">
    <property type="entry name" value="Ig"/>
    <property type="match status" value="1"/>
</dbReference>
<organism evidence="10 11">
    <name type="scientific">Lottia gigantea</name>
    <name type="common">Giant owl limpet</name>
    <dbReference type="NCBI Taxonomy" id="225164"/>
    <lineage>
        <taxon>Eukaryota</taxon>
        <taxon>Metazoa</taxon>
        <taxon>Spiralia</taxon>
        <taxon>Lophotrochozoa</taxon>
        <taxon>Mollusca</taxon>
        <taxon>Gastropoda</taxon>
        <taxon>Patellogastropoda</taxon>
        <taxon>Lottioidea</taxon>
        <taxon>Lottiidae</taxon>
        <taxon>Lottia</taxon>
    </lineage>
</organism>
<dbReference type="SUPFAM" id="SSF49265">
    <property type="entry name" value="Fibronectin type III"/>
    <property type="match status" value="1"/>
</dbReference>
<dbReference type="InterPro" id="IPR013783">
    <property type="entry name" value="Ig-like_fold"/>
</dbReference>
<dbReference type="GeneID" id="20251235"/>
<evidence type="ECO:0000256" key="1">
    <source>
        <dbReference type="ARBA" id="ARBA00022614"/>
    </source>
</evidence>
<dbReference type="FunFam" id="3.80.10.10:FF:001164">
    <property type="entry name" value="GH01279p"/>
    <property type="match status" value="1"/>
</dbReference>
<dbReference type="InterPro" id="IPR003591">
    <property type="entry name" value="Leu-rich_rpt_typical-subtyp"/>
</dbReference>
<dbReference type="Gene3D" id="3.80.10.10">
    <property type="entry name" value="Ribonuclease Inhibitor"/>
    <property type="match status" value="3"/>
</dbReference>
<dbReference type="SMART" id="SM00409">
    <property type="entry name" value="IG"/>
    <property type="match status" value="1"/>
</dbReference>
<dbReference type="Gene3D" id="2.60.40.10">
    <property type="entry name" value="Immunoglobulins"/>
    <property type="match status" value="2"/>
</dbReference>
<keyword evidence="3" id="KW-0677">Repeat</keyword>
<feature type="signal peptide" evidence="8">
    <location>
        <begin position="1"/>
        <end position="18"/>
    </location>
</feature>
<evidence type="ECO:0000256" key="2">
    <source>
        <dbReference type="ARBA" id="ARBA00022729"/>
    </source>
</evidence>
<feature type="chain" id="PRO_5004717366" description="Ig-like domain-containing protein" evidence="8">
    <location>
        <begin position="19"/>
        <end position="670"/>
    </location>
</feature>
<dbReference type="SUPFAM" id="SSF52058">
    <property type="entry name" value="L domain-like"/>
    <property type="match status" value="1"/>
</dbReference>
<gene>
    <name evidence="10" type="ORF">LOTGIDRAFT_53199</name>
</gene>
<dbReference type="OMA" id="DYHIHKK"/>
<dbReference type="GO" id="GO:0031012">
    <property type="term" value="C:extracellular matrix"/>
    <property type="evidence" value="ECO:0007669"/>
    <property type="project" value="TreeGrafter"/>
</dbReference>
<dbReference type="InterPro" id="IPR032675">
    <property type="entry name" value="LRR_dom_sf"/>
</dbReference>
<dbReference type="EMBL" id="KB201037">
    <property type="protein sequence ID" value="ESO99429.1"/>
    <property type="molecule type" value="Genomic_DNA"/>
</dbReference>
<dbReference type="CDD" id="cd00063">
    <property type="entry name" value="FN3"/>
    <property type="match status" value="1"/>
</dbReference>
<feature type="region of interest" description="Disordered" evidence="6">
    <location>
        <begin position="650"/>
        <end position="670"/>
    </location>
</feature>
<feature type="domain" description="Ig-like" evidence="9">
    <location>
        <begin position="422"/>
        <end position="511"/>
    </location>
</feature>
<evidence type="ECO:0000259" key="9">
    <source>
        <dbReference type="PROSITE" id="PS50835"/>
    </source>
</evidence>
<keyword evidence="7" id="KW-0472">Membrane</keyword>
<dbReference type="KEGG" id="lgi:LOTGIDRAFT_53199"/>
<evidence type="ECO:0000313" key="11">
    <source>
        <dbReference type="Proteomes" id="UP000030746"/>
    </source>
</evidence>
<evidence type="ECO:0000313" key="10">
    <source>
        <dbReference type="EMBL" id="ESO99429.1"/>
    </source>
</evidence>
<dbReference type="SMART" id="SM00408">
    <property type="entry name" value="IGc2"/>
    <property type="match status" value="1"/>
</dbReference>
<dbReference type="SMART" id="SM00369">
    <property type="entry name" value="LRR_TYP"/>
    <property type="match status" value="9"/>
</dbReference>
<dbReference type="HOGENOM" id="CLU_000288_18_18_1"/>
<dbReference type="InterPro" id="IPR036179">
    <property type="entry name" value="Ig-like_dom_sf"/>
</dbReference>
<evidence type="ECO:0000256" key="8">
    <source>
        <dbReference type="SAM" id="SignalP"/>
    </source>
</evidence>
<dbReference type="Pfam" id="PF13927">
    <property type="entry name" value="Ig_3"/>
    <property type="match status" value="1"/>
</dbReference>
<evidence type="ECO:0000256" key="3">
    <source>
        <dbReference type="ARBA" id="ARBA00022737"/>
    </source>
</evidence>
<keyword evidence="5" id="KW-0393">Immunoglobulin domain</keyword>
<keyword evidence="7" id="KW-0812">Transmembrane</keyword>
<protein>
    <recommendedName>
        <fullName evidence="9">Ig-like domain-containing protein</fullName>
    </recommendedName>
</protein>
<dbReference type="CTD" id="20251235"/>
<dbReference type="AlphaFoldDB" id="V4CC34"/>
<dbReference type="STRING" id="225164.V4CC34"/>
<evidence type="ECO:0000256" key="5">
    <source>
        <dbReference type="ARBA" id="ARBA00023319"/>
    </source>
</evidence>
<dbReference type="InterPro" id="IPR007110">
    <property type="entry name" value="Ig-like_dom"/>
</dbReference>
<dbReference type="RefSeq" id="XP_009049755.1">
    <property type="nucleotide sequence ID" value="XM_009051507.1"/>
</dbReference>
<feature type="non-terminal residue" evidence="10">
    <location>
        <position position="670"/>
    </location>
</feature>
<feature type="transmembrane region" description="Helical" evidence="7">
    <location>
        <begin position="618"/>
        <end position="639"/>
    </location>
</feature>
<dbReference type="PANTHER" id="PTHR24373">
    <property type="entry name" value="SLIT RELATED LEUCINE-RICH REPEAT NEURONAL PROTEIN"/>
    <property type="match status" value="1"/>
</dbReference>
<proteinExistence type="predicted"/>
<keyword evidence="7" id="KW-1133">Transmembrane helix</keyword>
<evidence type="ECO:0000256" key="7">
    <source>
        <dbReference type="SAM" id="Phobius"/>
    </source>
</evidence>
<dbReference type="PANTHER" id="PTHR24373:SF398">
    <property type="entry name" value="LEUCINE-RICH REPEAT-CONTAINING G-PROTEIN COUPLED RECEPTOR 6"/>
    <property type="match status" value="1"/>
</dbReference>
<accession>V4CC34</accession>
<feature type="non-terminal residue" evidence="10">
    <location>
        <position position="1"/>
    </location>
</feature>
<evidence type="ECO:0000256" key="4">
    <source>
        <dbReference type="ARBA" id="ARBA00023157"/>
    </source>
</evidence>
<dbReference type="PROSITE" id="PS51450">
    <property type="entry name" value="LRR"/>
    <property type="match status" value="6"/>
</dbReference>
<keyword evidence="1" id="KW-0433">Leucine-rich repeat</keyword>
<dbReference type="InterPro" id="IPR036116">
    <property type="entry name" value="FN3_sf"/>
</dbReference>
<dbReference type="InterPro" id="IPR003599">
    <property type="entry name" value="Ig_sub"/>
</dbReference>
<dbReference type="OrthoDB" id="676979at2759"/>
<dbReference type="PROSITE" id="PS50835">
    <property type="entry name" value="IG_LIKE"/>
    <property type="match status" value="1"/>
</dbReference>
<dbReference type="InterPro" id="IPR050328">
    <property type="entry name" value="Dev_Immune_Receptor"/>
</dbReference>
<dbReference type="Pfam" id="PF13855">
    <property type="entry name" value="LRR_8"/>
    <property type="match status" value="2"/>
</dbReference>
<dbReference type="InterPro" id="IPR003961">
    <property type="entry name" value="FN3_dom"/>
</dbReference>
<keyword evidence="2 8" id="KW-0732">Signal</keyword>
<keyword evidence="4" id="KW-1015">Disulfide bond</keyword>
<reference evidence="10 11" key="1">
    <citation type="journal article" date="2013" name="Nature">
        <title>Insights into bilaterian evolution from three spiralian genomes.</title>
        <authorList>
            <person name="Simakov O."/>
            <person name="Marletaz F."/>
            <person name="Cho S.J."/>
            <person name="Edsinger-Gonzales E."/>
            <person name="Havlak P."/>
            <person name="Hellsten U."/>
            <person name="Kuo D.H."/>
            <person name="Larsson T."/>
            <person name="Lv J."/>
            <person name="Arendt D."/>
            <person name="Savage R."/>
            <person name="Osoegawa K."/>
            <person name="de Jong P."/>
            <person name="Grimwood J."/>
            <person name="Chapman J.A."/>
            <person name="Shapiro H."/>
            <person name="Aerts A."/>
            <person name="Otillar R.P."/>
            <person name="Terry A.Y."/>
            <person name="Boore J.L."/>
            <person name="Grigoriev I.V."/>
            <person name="Lindberg D.R."/>
            <person name="Seaver E.C."/>
            <person name="Weisblat D.A."/>
            <person name="Putnam N.H."/>
            <person name="Rokhsar D.S."/>
        </authorList>
    </citation>
    <scope>NUCLEOTIDE SEQUENCE [LARGE SCALE GENOMIC DNA]</scope>
</reference>